<protein>
    <submittedName>
        <fullName evidence="1">Uncharacterized protein</fullName>
    </submittedName>
</protein>
<gene>
    <name evidence="1" type="ORF">SAMN02745823_03231</name>
</gene>
<evidence type="ECO:0000313" key="1">
    <source>
        <dbReference type="EMBL" id="SHI19230.1"/>
    </source>
</evidence>
<keyword evidence="2" id="KW-1185">Reference proteome</keyword>
<proteinExistence type="predicted"/>
<organism evidence="1 2">
    <name type="scientific">Sporobacter termitidis DSM 10068</name>
    <dbReference type="NCBI Taxonomy" id="1123282"/>
    <lineage>
        <taxon>Bacteria</taxon>
        <taxon>Bacillati</taxon>
        <taxon>Bacillota</taxon>
        <taxon>Clostridia</taxon>
        <taxon>Eubacteriales</taxon>
        <taxon>Oscillospiraceae</taxon>
        <taxon>Sporobacter</taxon>
    </lineage>
</organism>
<dbReference type="Proteomes" id="UP000183995">
    <property type="component" value="Unassembled WGS sequence"/>
</dbReference>
<reference evidence="1 2" key="1">
    <citation type="submission" date="2016-11" db="EMBL/GenBank/DDBJ databases">
        <authorList>
            <person name="Jaros S."/>
            <person name="Januszkiewicz K."/>
            <person name="Wedrychowicz H."/>
        </authorList>
    </citation>
    <scope>NUCLEOTIDE SEQUENCE [LARGE SCALE GENOMIC DNA]</scope>
    <source>
        <strain evidence="1 2">DSM 10068</strain>
    </source>
</reference>
<dbReference type="EMBL" id="FQXV01000013">
    <property type="protein sequence ID" value="SHI19230.1"/>
    <property type="molecule type" value="Genomic_DNA"/>
</dbReference>
<name>A0A1M5Z4U7_9FIRM</name>
<evidence type="ECO:0000313" key="2">
    <source>
        <dbReference type="Proteomes" id="UP000183995"/>
    </source>
</evidence>
<sequence length="115" mass="12893">MENIGMITLPVKRGGILEGLGRGHMIIARSKNAFLYILERDNRYQLILHEHGAAGARRNQVPKYGQNTAAIQRLADRSEYLYEAEFDRALDIYTLMRCAEEGILSIFPDGDGGPV</sequence>
<accession>A0A1M5Z4U7</accession>
<dbReference type="RefSeq" id="WP_073081163.1">
    <property type="nucleotide sequence ID" value="NZ_FQXV01000013.1"/>
</dbReference>
<dbReference type="AlphaFoldDB" id="A0A1M5Z4U7"/>